<proteinExistence type="predicted"/>
<dbReference type="Proteomes" id="UP000051883">
    <property type="component" value="Unassembled WGS sequence"/>
</dbReference>
<dbReference type="eggNOG" id="ENOG5030AAU">
    <property type="taxonomic scope" value="Bacteria"/>
</dbReference>
<reference evidence="3 5" key="2">
    <citation type="journal article" date="2015" name="Genome Announc.">
        <title>Expanding the biotechnology potential of lactobacilli through comparative genomics of 213 strains and associated genera.</title>
        <authorList>
            <person name="Sun Z."/>
            <person name="Harris H.M."/>
            <person name="McCann A."/>
            <person name="Guo C."/>
            <person name="Argimon S."/>
            <person name="Zhang W."/>
            <person name="Yang X."/>
            <person name="Jeffery I.B."/>
            <person name="Cooney J.C."/>
            <person name="Kagawa T.F."/>
            <person name="Liu W."/>
            <person name="Song Y."/>
            <person name="Salvetti E."/>
            <person name="Wrobel A."/>
            <person name="Rasinkangas P."/>
            <person name="Parkhill J."/>
            <person name="Rea M.C."/>
            <person name="O'Sullivan O."/>
            <person name="Ritari J."/>
            <person name="Douillard F.P."/>
            <person name="Paul Ross R."/>
            <person name="Yang R."/>
            <person name="Briner A.E."/>
            <person name="Felis G.E."/>
            <person name="de Vos W.M."/>
            <person name="Barrangou R."/>
            <person name="Klaenhammer T.R."/>
            <person name="Caufield P.W."/>
            <person name="Cui Y."/>
            <person name="Zhang H."/>
            <person name="O'Toole P.W."/>
        </authorList>
    </citation>
    <scope>NUCLEOTIDE SEQUENCE [LARGE SCALE GENOMIC DNA]</scope>
    <source>
        <strain evidence="3 5">DSM 16041</strain>
    </source>
</reference>
<dbReference type="AlphaFoldDB" id="C8P7Z5"/>
<evidence type="ECO:0000256" key="1">
    <source>
        <dbReference type="SAM" id="Phobius"/>
    </source>
</evidence>
<keyword evidence="1" id="KW-0812">Transmembrane</keyword>
<dbReference type="PATRIC" id="fig|525309.8.peg.1256"/>
<evidence type="ECO:0000313" key="2">
    <source>
        <dbReference type="EMBL" id="EEW53504.1"/>
    </source>
</evidence>
<keyword evidence="1" id="KW-0472">Membrane</keyword>
<organism evidence="2 4">
    <name type="scientific">Limosilactobacillus antri DSM 16041</name>
    <dbReference type="NCBI Taxonomy" id="525309"/>
    <lineage>
        <taxon>Bacteria</taxon>
        <taxon>Bacillati</taxon>
        <taxon>Bacillota</taxon>
        <taxon>Bacilli</taxon>
        <taxon>Lactobacillales</taxon>
        <taxon>Lactobacillaceae</taxon>
        <taxon>Limosilactobacillus</taxon>
    </lineage>
</organism>
<accession>C8P7Z5</accession>
<feature type="transmembrane region" description="Helical" evidence="1">
    <location>
        <begin position="45"/>
        <end position="65"/>
    </location>
</feature>
<dbReference type="EMBL" id="ACLL01000039">
    <property type="protein sequence ID" value="EEW53504.1"/>
    <property type="molecule type" value="Genomic_DNA"/>
</dbReference>
<comment type="caution">
    <text evidence="2">The sequence shown here is derived from an EMBL/GenBank/DDBJ whole genome shotgun (WGS) entry which is preliminary data.</text>
</comment>
<reference evidence="2 4" key="1">
    <citation type="submission" date="2009-09" db="EMBL/GenBank/DDBJ databases">
        <authorList>
            <person name="Qin X."/>
            <person name="Bachman B."/>
            <person name="Battles P."/>
            <person name="Bell A."/>
            <person name="Bess C."/>
            <person name="Bickham C."/>
            <person name="Chaboub L."/>
            <person name="Chen D."/>
            <person name="Coyle M."/>
            <person name="Deiros D.R."/>
            <person name="Dinh H."/>
            <person name="Forbes L."/>
            <person name="Fowler G."/>
            <person name="Francisco L."/>
            <person name="Fu Q."/>
            <person name="Gubbala S."/>
            <person name="Hale W."/>
            <person name="Han Y."/>
            <person name="Hemphill L."/>
            <person name="Highlander S.K."/>
            <person name="Hirani K."/>
            <person name="Hogues M."/>
            <person name="Jackson L."/>
            <person name="Jakkamsetti A."/>
            <person name="Javaid M."/>
            <person name="Jiang H."/>
            <person name="Korchina V."/>
            <person name="Kovar C."/>
            <person name="Lara F."/>
            <person name="Lee S."/>
            <person name="Mata R."/>
            <person name="Mathew T."/>
            <person name="Moen C."/>
            <person name="Morales K."/>
            <person name="Munidasa M."/>
            <person name="Nazareth L."/>
            <person name="Ngo R."/>
            <person name="Nguyen L."/>
            <person name="Okwuonu G."/>
            <person name="Ongeri F."/>
            <person name="Patil S."/>
            <person name="Petrosino J."/>
            <person name="Pham C."/>
            <person name="Pham P."/>
            <person name="Pu L.-L."/>
            <person name="Puazo M."/>
            <person name="Raj R."/>
            <person name="Reid J."/>
            <person name="Rouhana J."/>
            <person name="Saada N."/>
            <person name="Shang Y."/>
            <person name="Simmons D."/>
            <person name="Thornton R."/>
            <person name="Warren J."/>
            <person name="Weissenberger G."/>
            <person name="Zhang J."/>
            <person name="Zhang L."/>
            <person name="Zhou C."/>
            <person name="Zhu D."/>
            <person name="Muzny D."/>
            <person name="Worley K."/>
            <person name="Gibbs R."/>
        </authorList>
    </citation>
    <scope>NUCLEOTIDE SEQUENCE [LARGE SCALE GENOMIC DNA]</scope>
    <source>
        <strain evidence="2 4">DSM 16041</strain>
    </source>
</reference>
<evidence type="ECO:0000313" key="3">
    <source>
        <dbReference type="EMBL" id="KRK60628.1"/>
    </source>
</evidence>
<sequence length="194" mass="21695">MAILANLTGNKKHFWPIILAAHVENRHNRLDSIGGKRMKKLTKTCLSIVAGLSIAGGSTVAINFVSTTPTVTAASREKIDIANRDIASYLANCQQYESNDKQFQGFTSIKAISYQGKNRVKITVNDDFYNLSKPRRDLLIDTLQNGILGTLMDDQQEQLAESDIHKGIYTKVYLNSHLIGQSSKNNNRQINWQK</sequence>
<dbReference type="HOGENOM" id="CLU_1658593_0_0_9"/>
<dbReference type="Proteomes" id="UP000003675">
    <property type="component" value="Unassembled WGS sequence"/>
</dbReference>
<protein>
    <submittedName>
        <fullName evidence="2">Uncharacterized protein</fullName>
    </submittedName>
</protein>
<evidence type="ECO:0000313" key="4">
    <source>
        <dbReference type="Proteomes" id="UP000003675"/>
    </source>
</evidence>
<dbReference type="EMBL" id="AZDK01000003">
    <property type="protein sequence ID" value="KRK60628.1"/>
    <property type="molecule type" value="Genomic_DNA"/>
</dbReference>
<gene>
    <name evidence="3" type="ORF">FC31_GL001244</name>
    <name evidence="2" type="ORF">HMPREF0494_1439</name>
</gene>
<keyword evidence="5" id="KW-1185">Reference proteome</keyword>
<evidence type="ECO:0000313" key="5">
    <source>
        <dbReference type="Proteomes" id="UP000051883"/>
    </source>
</evidence>
<name>C8P7Z5_9LACO</name>
<keyword evidence="1" id="KW-1133">Transmembrane helix</keyword>